<proteinExistence type="predicted"/>
<keyword evidence="1" id="KW-0808">Transferase</keyword>
<evidence type="ECO:0000313" key="2">
    <source>
        <dbReference type="Proteomes" id="UP000315303"/>
    </source>
</evidence>
<gene>
    <name evidence="1" type="primary">dsrH</name>
    <name evidence="1" type="ORF">EPA86_15190</name>
</gene>
<keyword evidence="2" id="KW-1185">Reference proteome</keyword>
<dbReference type="OrthoDB" id="9795117at2"/>
<dbReference type="InterPro" id="IPR027396">
    <property type="entry name" value="DsrEFH-like"/>
</dbReference>
<dbReference type="RefSeq" id="WP_140605123.1">
    <property type="nucleotide sequence ID" value="NZ_SAWY01000038.1"/>
</dbReference>
<dbReference type="GO" id="GO:0005737">
    <property type="term" value="C:cytoplasm"/>
    <property type="evidence" value="ECO:0007669"/>
    <property type="project" value="InterPro"/>
</dbReference>
<dbReference type="InterPro" id="IPR007215">
    <property type="entry name" value="Sulphur_relay_TusB/DsrH"/>
</dbReference>
<dbReference type="Gene3D" id="3.40.1260.10">
    <property type="entry name" value="DsrEFH-like"/>
    <property type="match status" value="1"/>
</dbReference>
<dbReference type="Pfam" id="PF04077">
    <property type="entry name" value="DsrH"/>
    <property type="match status" value="1"/>
</dbReference>
<dbReference type="Proteomes" id="UP000315303">
    <property type="component" value="Unassembled WGS sequence"/>
</dbReference>
<dbReference type="GO" id="GO:0002143">
    <property type="term" value="P:tRNA wobble position uridine thiolation"/>
    <property type="evidence" value="ECO:0007669"/>
    <property type="project" value="InterPro"/>
</dbReference>
<dbReference type="GO" id="GO:0016740">
    <property type="term" value="F:transferase activity"/>
    <property type="evidence" value="ECO:0007669"/>
    <property type="project" value="UniProtKB-KW"/>
</dbReference>
<dbReference type="AlphaFoldDB" id="A0A502KRH6"/>
<reference evidence="1 2" key="1">
    <citation type="submission" date="2019-01" db="EMBL/GenBank/DDBJ databases">
        <title>Litorilituus lipolytica sp. nov., isolated from intertidal sand of the Yellow Sea in China.</title>
        <authorList>
            <person name="Liu A."/>
        </authorList>
    </citation>
    <scope>NUCLEOTIDE SEQUENCE [LARGE SCALE GENOMIC DNA]</scope>
    <source>
        <strain evidence="1 2">RZ04</strain>
    </source>
</reference>
<accession>A0A502KRH6</accession>
<dbReference type="NCBIfam" id="TIGR03011">
    <property type="entry name" value="sulf_tusB_dsrH"/>
    <property type="match status" value="1"/>
</dbReference>
<dbReference type="SUPFAM" id="SSF75169">
    <property type="entry name" value="DsrEFH-like"/>
    <property type="match status" value="1"/>
</dbReference>
<organism evidence="1 2">
    <name type="scientific">Litorilituus lipolyticus</name>
    <dbReference type="NCBI Taxonomy" id="2491017"/>
    <lineage>
        <taxon>Bacteria</taxon>
        <taxon>Pseudomonadati</taxon>
        <taxon>Pseudomonadota</taxon>
        <taxon>Gammaproteobacteria</taxon>
        <taxon>Alteromonadales</taxon>
        <taxon>Colwelliaceae</taxon>
        <taxon>Litorilituus</taxon>
    </lineage>
</organism>
<protein>
    <submittedName>
        <fullName evidence="1">Sulfurtransferase complex subunit TusB</fullName>
    </submittedName>
</protein>
<comment type="caution">
    <text evidence="1">The sequence shown here is derived from an EMBL/GenBank/DDBJ whole genome shotgun (WGS) entry which is preliminary data.</text>
</comment>
<sequence>MTTLHLVRQSAFNSQELFQCSQIILPADILVLIDDGCYNLNHTLLTNIKNIISVKNIKVIQHHVSARGLNVPEFIEVISMNELVNLTFDTENVITWQ</sequence>
<evidence type="ECO:0000313" key="1">
    <source>
        <dbReference type="EMBL" id="TPH12775.1"/>
    </source>
</evidence>
<dbReference type="EMBL" id="SAWY01000038">
    <property type="protein sequence ID" value="TPH12775.1"/>
    <property type="molecule type" value="Genomic_DNA"/>
</dbReference>
<name>A0A502KRH6_9GAMM</name>